<dbReference type="Gene3D" id="2.130.10.10">
    <property type="entry name" value="YVTN repeat-like/Quinoprotein amine dehydrogenase"/>
    <property type="match status" value="1"/>
</dbReference>
<accession>A0A7S1ALP2</accession>
<proteinExistence type="predicted"/>
<dbReference type="InterPro" id="IPR015943">
    <property type="entry name" value="WD40/YVTN_repeat-like_dom_sf"/>
</dbReference>
<evidence type="ECO:0000313" key="2">
    <source>
        <dbReference type="EMBL" id="CAD8857054.1"/>
    </source>
</evidence>
<keyword evidence="1" id="KW-0732">Signal</keyword>
<feature type="chain" id="PRO_5030674907" evidence="1">
    <location>
        <begin position="18"/>
        <end position="270"/>
    </location>
</feature>
<dbReference type="AlphaFoldDB" id="A0A7S1ALP2"/>
<protein>
    <submittedName>
        <fullName evidence="2">Uncharacterized protein</fullName>
    </submittedName>
</protein>
<organism evidence="2">
    <name type="scientific">Noctiluca scintillans</name>
    <name type="common">Sea sparkle</name>
    <name type="synonym">Red tide dinoflagellate</name>
    <dbReference type="NCBI Taxonomy" id="2966"/>
    <lineage>
        <taxon>Eukaryota</taxon>
        <taxon>Sar</taxon>
        <taxon>Alveolata</taxon>
        <taxon>Dinophyceae</taxon>
        <taxon>Noctilucales</taxon>
        <taxon>Noctilucaceae</taxon>
        <taxon>Noctiluca</taxon>
    </lineage>
</organism>
<sequence>MQFYFAFVFVLIHGAQSTDSAICASPDNSTQYVQQGADFTAVDTKTEQTLWTFPLDAGHLTCQSSADGSVVFVANTTGYYDTASPFIFSFAARTGEVKWFTTNQSDWNGFIMFEASMSTASTLFFNIQGPAGGCDGPFALDVQTGANKGKLDMMHGEECPSYEVSHDRSTVYIGGGFVHFTSSSVYAFDLEALTKKWEFTQPTAFNLYVKSLSSDGLKLYVEGIQRQDIDSARVWGTYTVDPDSGKQTGIFVPDAALNVASQTNAFSHLI</sequence>
<gene>
    <name evidence="2" type="ORF">NSCI0253_LOCUS31406</name>
</gene>
<dbReference type="SUPFAM" id="SSF50998">
    <property type="entry name" value="Quinoprotein alcohol dehydrogenase-like"/>
    <property type="match status" value="1"/>
</dbReference>
<evidence type="ECO:0000256" key="1">
    <source>
        <dbReference type="SAM" id="SignalP"/>
    </source>
</evidence>
<reference evidence="2" key="1">
    <citation type="submission" date="2021-01" db="EMBL/GenBank/DDBJ databases">
        <authorList>
            <person name="Corre E."/>
            <person name="Pelletier E."/>
            <person name="Niang G."/>
            <person name="Scheremetjew M."/>
            <person name="Finn R."/>
            <person name="Kale V."/>
            <person name="Holt S."/>
            <person name="Cochrane G."/>
            <person name="Meng A."/>
            <person name="Brown T."/>
            <person name="Cohen L."/>
        </authorList>
    </citation>
    <scope>NUCLEOTIDE SEQUENCE</scope>
</reference>
<feature type="signal peptide" evidence="1">
    <location>
        <begin position="1"/>
        <end position="17"/>
    </location>
</feature>
<dbReference type="InterPro" id="IPR011047">
    <property type="entry name" value="Quinoprotein_ADH-like_sf"/>
</dbReference>
<name>A0A7S1ALP2_NOCSC</name>
<dbReference type="EMBL" id="HBFQ01044318">
    <property type="protein sequence ID" value="CAD8857054.1"/>
    <property type="molecule type" value="Transcribed_RNA"/>
</dbReference>